<keyword evidence="1" id="KW-0812">Transmembrane</keyword>
<dbReference type="EMBL" id="JADWOX010000008">
    <property type="protein sequence ID" value="MBI1684601.1"/>
    <property type="molecule type" value="Genomic_DNA"/>
</dbReference>
<keyword evidence="3" id="KW-1185">Reference proteome</keyword>
<protein>
    <submittedName>
        <fullName evidence="2">Uncharacterized protein</fullName>
    </submittedName>
</protein>
<feature type="transmembrane region" description="Helical" evidence="1">
    <location>
        <begin position="114"/>
        <end position="133"/>
    </location>
</feature>
<proteinExistence type="predicted"/>
<gene>
    <name evidence="2" type="ORF">I4Q42_13090</name>
</gene>
<accession>A0ABS0SZA9</accession>
<evidence type="ECO:0000256" key="1">
    <source>
        <dbReference type="SAM" id="Phobius"/>
    </source>
</evidence>
<name>A0ABS0SZA9_9CAUL</name>
<dbReference type="Proteomes" id="UP000639859">
    <property type="component" value="Unassembled WGS sequence"/>
</dbReference>
<feature type="transmembrane region" description="Helical" evidence="1">
    <location>
        <begin position="35"/>
        <end position="53"/>
    </location>
</feature>
<feature type="transmembrane region" description="Helical" evidence="1">
    <location>
        <begin position="6"/>
        <end position="28"/>
    </location>
</feature>
<keyword evidence="1" id="KW-0472">Membrane</keyword>
<comment type="caution">
    <text evidence="2">The sequence shown here is derived from an EMBL/GenBank/DDBJ whole genome shotgun (WGS) entry which is preliminary data.</text>
</comment>
<feature type="transmembrane region" description="Helical" evidence="1">
    <location>
        <begin position="59"/>
        <end position="78"/>
    </location>
</feature>
<evidence type="ECO:0000313" key="2">
    <source>
        <dbReference type="EMBL" id="MBI1684601.1"/>
    </source>
</evidence>
<sequence length="138" mass="14187">MVGLALFLIIVLVTLSIGGVTMGAVPGGRLSQNRFVRKAGLIPLLGVILMFVFPHGAQPALAVLTLVGWAALGAGLLLDRRTAKFCSGGGGVLLLSVSVWTLLKDGLSSNDLLILSLAVVSAVVVAGACWIEVRKARA</sequence>
<dbReference type="RefSeq" id="WP_198576516.1">
    <property type="nucleotide sequence ID" value="NZ_JADWOX010000008.1"/>
</dbReference>
<keyword evidence="1" id="KW-1133">Transmembrane helix</keyword>
<feature type="transmembrane region" description="Helical" evidence="1">
    <location>
        <begin position="85"/>
        <end position="102"/>
    </location>
</feature>
<organism evidence="2 3">
    <name type="scientific">Caulobacter hibisci</name>
    <dbReference type="NCBI Taxonomy" id="2035993"/>
    <lineage>
        <taxon>Bacteria</taxon>
        <taxon>Pseudomonadati</taxon>
        <taxon>Pseudomonadota</taxon>
        <taxon>Alphaproteobacteria</taxon>
        <taxon>Caulobacterales</taxon>
        <taxon>Caulobacteraceae</taxon>
        <taxon>Caulobacter</taxon>
    </lineage>
</organism>
<reference evidence="2 3" key="1">
    <citation type="submission" date="2020-11" db="EMBL/GenBank/DDBJ databases">
        <title>genome sequence of strain KACC 18849.</title>
        <authorList>
            <person name="Gao J."/>
            <person name="Zhang X."/>
        </authorList>
    </citation>
    <scope>NUCLEOTIDE SEQUENCE [LARGE SCALE GENOMIC DNA]</scope>
    <source>
        <strain evidence="2 3">KACC 18849</strain>
    </source>
</reference>
<evidence type="ECO:0000313" key="3">
    <source>
        <dbReference type="Proteomes" id="UP000639859"/>
    </source>
</evidence>